<keyword evidence="8" id="KW-1185">Reference proteome</keyword>
<reference evidence="7 8" key="1">
    <citation type="submission" date="2021-03" db="EMBL/GenBank/DDBJ databases">
        <title>Whole genome shotgun sequence of Actinoplanes toevensis NBRC 105298.</title>
        <authorList>
            <person name="Komaki H."/>
            <person name="Tamura T."/>
        </authorList>
    </citation>
    <scope>NUCLEOTIDE SEQUENCE [LARGE SCALE GENOMIC DNA]</scope>
    <source>
        <strain evidence="7 8">NBRC 105298</strain>
    </source>
</reference>
<dbReference type="InterPro" id="IPR036852">
    <property type="entry name" value="Peptidase_S8/S53_dom_sf"/>
</dbReference>
<evidence type="ECO:0000256" key="2">
    <source>
        <dbReference type="ARBA" id="ARBA00022670"/>
    </source>
</evidence>
<dbReference type="InterPro" id="IPR050131">
    <property type="entry name" value="Peptidase_S8_subtilisin-like"/>
</dbReference>
<dbReference type="InterPro" id="IPR022398">
    <property type="entry name" value="Peptidase_S8_His-AS"/>
</dbReference>
<comment type="caution">
    <text evidence="7">The sequence shown here is derived from an EMBL/GenBank/DDBJ whole genome shotgun (WGS) entry which is preliminary data.</text>
</comment>
<evidence type="ECO:0000256" key="4">
    <source>
        <dbReference type="ARBA" id="ARBA00022825"/>
    </source>
</evidence>
<dbReference type="Pfam" id="PF00082">
    <property type="entry name" value="Peptidase_S8"/>
    <property type="match status" value="1"/>
</dbReference>
<dbReference type="PROSITE" id="PS00137">
    <property type="entry name" value="SUBTILASE_HIS"/>
    <property type="match status" value="1"/>
</dbReference>
<evidence type="ECO:0000313" key="8">
    <source>
        <dbReference type="Proteomes" id="UP000677082"/>
    </source>
</evidence>
<dbReference type="Gene3D" id="2.60.40.10">
    <property type="entry name" value="Immunoglobulins"/>
    <property type="match status" value="3"/>
</dbReference>
<evidence type="ECO:0000313" key="7">
    <source>
        <dbReference type="EMBL" id="GIM97232.1"/>
    </source>
</evidence>
<dbReference type="InterPro" id="IPR013783">
    <property type="entry name" value="Ig-like_fold"/>
</dbReference>
<dbReference type="PANTHER" id="PTHR43806:SF11">
    <property type="entry name" value="CEREVISIN-RELATED"/>
    <property type="match status" value="1"/>
</dbReference>
<dbReference type="GO" id="GO:0004252">
    <property type="term" value="F:serine-type endopeptidase activity"/>
    <property type="evidence" value="ECO:0007669"/>
    <property type="project" value="UniProtKB-UniRule"/>
</dbReference>
<dbReference type="SUPFAM" id="SSF52743">
    <property type="entry name" value="Subtilisin-like"/>
    <property type="match status" value="1"/>
</dbReference>
<accession>A0A919WBR8</accession>
<comment type="similarity">
    <text evidence="1 5">Belongs to the peptidase S8 family.</text>
</comment>
<dbReference type="InterPro" id="IPR015500">
    <property type="entry name" value="Peptidase_S8_subtilisin-rel"/>
</dbReference>
<dbReference type="PRINTS" id="PR00723">
    <property type="entry name" value="SUBTILISIN"/>
</dbReference>
<dbReference type="PROSITE" id="PS51892">
    <property type="entry name" value="SUBTILASE"/>
    <property type="match status" value="1"/>
</dbReference>
<feature type="active site" description="Charge relay system" evidence="5">
    <location>
        <position position="73"/>
    </location>
</feature>
<feature type="active site" description="Charge relay system" evidence="5">
    <location>
        <position position="235"/>
    </location>
</feature>
<keyword evidence="3 5" id="KW-0378">Hydrolase</keyword>
<keyword evidence="2 5" id="KW-0645">Protease</keyword>
<dbReference type="Pfam" id="PF17957">
    <property type="entry name" value="Big_7"/>
    <property type="match status" value="1"/>
</dbReference>
<evidence type="ECO:0000259" key="6">
    <source>
        <dbReference type="Pfam" id="PF00082"/>
    </source>
</evidence>
<dbReference type="RefSeq" id="WP_213012873.1">
    <property type="nucleotide sequence ID" value="NZ_BOQN01000138.1"/>
</dbReference>
<dbReference type="EMBL" id="BOQN01000138">
    <property type="protein sequence ID" value="GIM97232.1"/>
    <property type="molecule type" value="Genomic_DNA"/>
</dbReference>
<feature type="active site" description="Charge relay system" evidence="5">
    <location>
        <position position="40"/>
    </location>
</feature>
<dbReference type="InterPro" id="IPR000209">
    <property type="entry name" value="Peptidase_S8/S53_dom"/>
</dbReference>
<sequence length="642" mass="66514">MHSDGDPLDPAIAVGQRVSQIPGAQTWTTGSPSVTVAVVDSGVTPTQDVSADRLAEGYDFVDGDSDPTDTGSHGTQVAGIIAAQGGNGVGGTGVCGQCRIMPIRALRTNAAGGATGYASDVAAGIVWAADHGAKIVNVSASAPSVDTLMREAVDHAATKDVLVVASAGHDPTTPYIGYPAAIDSVLAVGSVGYTGLPSTYSNLNTPSNHWVDVSAPGIGYALNPAGTTSPLVGTSASTAVVSGAAALAYAIEPDLTAVELHRRITESANQVPAVPSYYAPVLDATRLLVNLGATDTGSPEVVTTGLTDNQLVGPTHNVLVTPVATDDHAVARMDMLLDGTVVANWWPWLRQIQLPATLPGADGPHQVVIRAYDYAGHVAERSTTVVFDTIAPTGQIVQPVEDSHVRDGFTVVVTSTNPADVASVGANGVALTHVAGTDRWTGTATPTSAGLITVGLADQVGNTTWLTRHVVLDNAGPTATALMPAANTRVRGTFTSTIYGVQDRSGLWTAQLYVNDTFVGSDTTYPYSLPVKTGTRSGTVKLIWRLVDKLGNQRFYTRYVVADNTAPAVSITSTVKKTGKVSVKASDASGIAKVQLLVNGKVVATDGTASYVLTYKTKKTVKIQVRAYDKVGNVRYTTTRTW</sequence>
<name>A0A919WBR8_9ACTN</name>
<dbReference type="AlphaFoldDB" id="A0A919WBR8"/>
<dbReference type="Proteomes" id="UP000677082">
    <property type="component" value="Unassembled WGS sequence"/>
</dbReference>
<keyword evidence="4 5" id="KW-0720">Serine protease</keyword>
<organism evidence="7 8">
    <name type="scientific">Paractinoplanes toevensis</name>
    <dbReference type="NCBI Taxonomy" id="571911"/>
    <lineage>
        <taxon>Bacteria</taxon>
        <taxon>Bacillati</taxon>
        <taxon>Actinomycetota</taxon>
        <taxon>Actinomycetes</taxon>
        <taxon>Micromonosporales</taxon>
        <taxon>Micromonosporaceae</taxon>
        <taxon>Paractinoplanes</taxon>
    </lineage>
</organism>
<feature type="domain" description="Peptidase S8/S53" evidence="6">
    <location>
        <begin position="33"/>
        <end position="274"/>
    </location>
</feature>
<gene>
    <name evidence="7" type="ORF">Ato02nite_090250</name>
</gene>
<dbReference type="GO" id="GO:0006508">
    <property type="term" value="P:proteolysis"/>
    <property type="evidence" value="ECO:0007669"/>
    <property type="project" value="UniProtKB-KW"/>
</dbReference>
<evidence type="ECO:0000256" key="5">
    <source>
        <dbReference type="PROSITE-ProRule" id="PRU01240"/>
    </source>
</evidence>
<dbReference type="PANTHER" id="PTHR43806">
    <property type="entry name" value="PEPTIDASE S8"/>
    <property type="match status" value="1"/>
</dbReference>
<protein>
    <recommendedName>
        <fullName evidence="6">Peptidase S8/S53 domain-containing protein</fullName>
    </recommendedName>
</protein>
<evidence type="ECO:0000256" key="3">
    <source>
        <dbReference type="ARBA" id="ARBA00022801"/>
    </source>
</evidence>
<dbReference type="Gene3D" id="3.40.50.200">
    <property type="entry name" value="Peptidase S8/S53 domain"/>
    <property type="match status" value="1"/>
</dbReference>
<proteinExistence type="inferred from homology"/>
<evidence type="ECO:0000256" key="1">
    <source>
        <dbReference type="ARBA" id="ARBA00011073"/>
    </source>
</evidence>
<dbReference type="GO" id="GO:0005975">
    <property type="term" value="P:carbohydrate metabolic process"/>
    <property type="evidence" value="ECO:0007669"/>
    <property type="project" value="UniProtKB-ARBA"/>
</dbReference>